<dbReference type="Proteomes" id="UP001189429">
    <property type="component" value="Unassembled WGS sequence"/>
</dbReference>
<accession>A0ABN9X5T4</accession>
<feature type="transmembrane region" description="Helical" evidence="2">
    <location>
        <begin position="50"/>
        <end position="69"/>
    </location>
</feature>
<feature type="non-terminal residue" evidence="3">
    <location>
        <position position="151"/>
    </location>
</feature>
<name>A0ABN9X5T4_9DINO</name>
<evidence type="ECO:0000313" key="3">
    <source>
        <dbReference type="EMBL" id="CAK0893306.1"/>
    </source>
</evidence>
<gene>
    <name evidence="3" type="ORF">PCOR1329_LOCUS72682</name>
</gene>
<keyword evidence="2" id="KW-0472">Membrane</keyword>
<keyword evidence="4" id="KW-1185">Reference proteome</keyword>
<evidence type="ECO:0000256" key="2">
    <source>
        <dbReference type="SAM" id="Phobius"/>
    </source>
</evidence>
<feature type="region of interest" description="Disordered" evidence="1">
    <location>
        <begin position="72"/>
        <end position="92"/>
    </location>
</feature>
<keyword evidence="2" id="KW-0812">Transmembrane</keyword>
<sequence length="151" mass="14869">MLYISIFLSGLVDRCPGWPNAARLKTGDKTPPRVFNVNSRARHMTPAQRAPAALGLALVLGLSAAFVAAPAGAPRPGAAPAEAGTQVGPAGAEAESGTAAAAAPWAAAARLLAGAALGAAIVVASSGAARAEIEDVAIPVDGKGKTRNLSK</sequence>
<evidence type="ECO:0000313" key="4">
    <source>
        <dbReference type="Proteomes" id="UP001189429"/>
    </source>
</evidence>
<keyword evidence="2" id="KW-1133">Transmembrane helix</keyword>
<organism evidence="3 4">
    <name type="scientific">Prorocentrum cordatum</name>
    <dbReference type="NCBI Taxonomy" id="2364126"/>
    <lineage>
        <taxon>Eukaryota</taxon>
        <taxon>Sar</taxon>
        <taxon>Alveolata</taxon>
        <taxon>Dinophyceae</taxon>
        <taxon>Prorocentrales</taxon>
        <taxon>Prorocentraceae</taxon>
        <taxon>Prorocentrum</taxon>
    </lineage>
</organism>
<proteinExistence type="predicted"/>
<dbReference type="EMBL" id="CAUYUJ010019729">
    <property type="protein sequence ID" value="CAK0893306.1"/>
    <property type="molecule type" value="Genomic_DNA"/>
</dbReference>
<protein>
    <submittedName>
        <fullName evidence="3">Uncharacterized protein</fullName>
    </submittedName>
</protein>
<reference evidence="3" key="1">
    <citation type="submission" date="2023-10" db="EMBL/GenBank/DDBJ databases">
        <authorList>
            <person name="Chen Y."/>
            <person name="Shah S."/>
            <person name="Dougan E. K."/>
            <person name="Thang M."/>
            <person name="Chan C."/>
        </authorList>
    </citation>
    <scope>NUCLEOTIDE SEQUENCE [LARGE SCALE GENOMIC DNA]</scope>
</reference>
<comment type="caution">
    <text evidence="3">The sequence shown here is derived from an EMBL/GenBank/DDBJ whole genome shotgun (WGS) entry which is preliminary data.</text>
</comment>
<evidence type="ECO:0000256" key="1">
    <source>
        <dbReference type="SAM" id="MobiDB-lite"/>
    </source>
</evidence>